<evidence type="ECO:0000256" key="1">
    <source>
        <dbReference type="ARBA" id="ARBA00004496"/>
    </source>
</evidence>
<dbReference type="InterPro" id="IPR036521">
    <property type="entry name" value="SRP19-like_sf"/>
</dbReference>
<dbReference type="EMBL" id="JADAQX010000032">
    <property type="protein sequence ID" value="KAF8822670.1"/>
    <property type="molecule type" value="Genomic_DNA"/>
</dbReference>
<name>A0ABQ7JG85_9APIC</name>
<evidence type="ECO:0000256" key="3">
    <source>
        <dbReference type="ARBA" id="ARBA00023135"/>
    </source>
</evidence>
<evidence type="ECO:0000313" key="6">
    <source>
        <dbReference type="Proteomes" id="UP000823046"/>
    </source>
</evidence>
<evidence type="ECO:0000256" key="2">
    <source>
        <dbReference type="ARBA" id="ARBA00022490"/>
    </source>
</evidence>
<evidence type="ECO:0000256" key="4">
    <source>
        <dbReference type="ARBA" id="ARBA00023274"/>
    </source>
</evidence>
<keyword evidence="4" id="KW-0687">Ribonucleoprotein</keyword>
<dbReference type="Pfam" id="PF01922">
    <property type="entry name" value="SRP19"/>
    <property type="match status" value="1"/>
</dbReference>
<protein>
    <submittedName>
        <fullName evidence="5">SRP19 protein</fullName>
    </submittedName>
</protein>
<sequence>MDDIKVEDDIRQHPSSSTMAETRRWQIIYPNYIDASKTIPQGRRICKEIAVRNPYLADMKSICDHFHLPTVIEPEKAYPRDWLTKGRLQKVLLRKFGELIPTLKTRVAGELACAAASAKAAKGKKKKKGK</sequence>
<dbReference type="InterPro" id="IPR002778">
    <property type="entry name" value="Signal_recog_particle_SRP19"/>
</dbReference>
<gene>
    <name evidence="5" type="ORF">IE077_003139</name>
</gene>
<keyword evidence="2" id="KW-0963">Cytoplasm</keyword>
<reference evidence="5 6" key="1">
    <citation type="journal article" date="2020" name="bioRxiv">
        <title>Metabolic contributions of an alphaproteobacterial endosymbiont in the apicomplexan Cardiosporidium cionae.</title>
        <authorList>
            <person name="Hunter E.S."/>
            <person name="Paight C.J."/>
            <person name="Lane C.E."/>
        </authorList>
    </citation>
    <scope>NUCLEOTIDE SEQUENCE [LARGE SCALE GENOMIC DNA]</scope>
    <source>
        <strain evidence="5">ESH_2018</strain>
    </source>
</reference>
<evidence type="ECO:0000313" key="5">
    <source>
        <dbReference type="EMBL" id="KAF8822670.1"/>
    </source>
</evidence>
<proteinExistence type="predicted"/>
<dbReference type="PANTHER" id="PTHR17453:SF0">
    <property type="entry name" value="SIGNAL RECOGNITION PARTICLE 19 KDA PROTEIN"/>
    <property type="match status" value="1"/>
</dbReference>
<dbReference type="Gene3D" id="3.30.56.30">
    <property type="entry name" value="Signal recognition particle, SRP19-like subunit"/>
    <property type="match status" value="1"/>
</dbReference>
<comment type="subcellular location">
    <subcellularLocation>
        <location evidence="1">Cytoplasm</location>
    </subcellularLocation>
</comment>
<keyword evidence="3" id="KW-0733">Signal recognition particle</keyword>
<dbReference type="Proteomes" id="UP000823046">
    <property type="component" value="Unassembled WGS sequence"/>
</dbReference>
<dbReference type="SUPFAM" id="SSF69695">
    <property type="entry name" value="SRP19"/>
    <property type="match status" value="1"/>
</dbReference>
<comment type="caution">
    <text evidence="5">The sequence shown here is derived from an EMBL/GenBank/DDBJ whole genome shotgun (WGS) entry which is preliminary data.</text>
</comment>
<organism evidence="5 6">
    <name type="scientific">Cardiosporidium cionae</name>
    <dbReference type="NCBI Taxonomy" id="476202"/>
    <lineage>
        <taxon>Eukaryota</taxon>
        <taxon>Sar</taxon>
        <taxon>Alveolata</taxon>
        <taxon>Apicomplexa</taxon>
        <taxon>Aconoidasida</taxon>
        <taxon>Nephromycida</taxon>
        <taxon>Cardiosporidium</taxon>
    </lineage>
</organism>
<dbReference type="PANTHER" id="PTHR17453">
    <property type="entry name" value="SIGNAL RECOGNITION PARTICLE 19 KD PROTEIN"/>
    <property type="match status" value="1"/>
</dbReference>
<keyword evidence="6" id="KW-1185">Reference proteome</keyword>
<accession>A0ABQ7JG85</accession>